<dbReference type="InterPro" id="IPR028889">
    <property type="entry name" value="USP"/>
</dbReference>
<dbReference type="GO" id="GO:0016579">
    <property type="term" value="P:protein deubiquitination"/>
    <property type="evidence" value="ECO:0007669"/>
    <property type="project" value="InterPro"/>
</dbReference>
<feature type="region of interest" description="Disordered" evidence="1">
    <location>
        <begin position="586"/>
        <end position="646"/>
    </location>
</feature>
<dbReference type="Pfam" id="PF00443">
    <property type="entry name" value="UCH"/>
    <property type="match status" value="1"/>
</dbReference>
<feature type="region of interest" description="Disordered" evidence="1">
    <location>
        <begin position="744"/>
        <end position="861"/>
    </location>
</feature>
<keyword evidence="4" id="KW-1185">Reference proteome</keyword>
<dbReference type="GO" id="GO:0005634">
    <property type="term" value="C:nucleus"/>
    <property type="evidence" value="ECO:0007669"/>
    <property type="project" value="TreeGrafter"/>
</dbReference>
<dbReference type="GO" id="GO:0005829">
    <property type="term" value="C:cytosol"/>
    <property type="evidence" value="ECO:0007669"/>
    <property type="project" value="TreeGrafter"/>
</dbReference>
<dbReference type="EMBL" id="KN847333">
    <property type="protein sequence ID" value="KIW47016.1"/>
    <property type="molecule type" value="Genomic_DNA"/>
</dbReference>
<dbReference type="GeneID" id="27354704"/>
<gene>
    <name evidence="3" type="ORF">PV06_02630</name>
</gene>
<evidence type="ECO:0000259" key="2">
    <source>
        <dbReference type="PROSITE" id="PS50235"/>
    </source>
</evidence>
<feature type="compositionally biased region" description="Acidic residues" evidence="1">
    <location>
        <begin position="595"/>
        <end position="609"/>
    </location>
</feature>
<organism evidence="3 4">
    <name type="scientific">Exophiala oligosperma</name>
    <dbReference type="NCBI Taxonomy" id="215243"/>
    <lineage>
        <taxon>Eukaryota</taxon>
        <taxon>Fungi</taxon>
        <taxon>Dikarya</taxon>
        <taxon>Ascomycota</taxon>
        <taxon>Pezizomycotina</taxon>
        <taxon>Eurotiomycetes</taxon>
        <taxon>Chaetothyriomycetidae</taxon>
        <taxon>Chaetothyriales</taxon>
        <taxon>Herpotrichiellaceae</taxon>
        <taxon>Exophiala</taxon>
    </lineage>
</organism>
<dbReference type="VEuPathDB" id="FungiDB:PV06_02630"/>
<protein>
    <recommendedName>
        <fullName evidence="2">USP domain-containing protein</fullName>
    </recommendedName>
</protein>
<accession>A0A0D2B478</accession>
<sequence length="861" mass="94200">MARSTRANTPLAPEQPTRRQPKRGASSEPEPKPATVGTTKSGKGKRGRPKALDPIPEKSPSPKASGPSPKAGSDNRDAKDNGDLDEPQVNLEDLSPTLSTGPEFKAAVRPDPEAIKAAVKTVYHPDPRGFKNKNGTQCYRNALIVTLLSSSKLMSWIEHRYIPNLQAGGVTIDSVVAKKGSKAGKKPQRVLYTDFWCELNALHTVWCDSSLDQKDLDKAMDVLWKWLQKEDSSGVVTNRWAPRFKGHQDAIEFLAWSVELATQQLERFVQLQAQGVAGSNVPPLDPIQRSLLESVSIKEIIGFEHTTRGLCVVCGGLREGEDARSKYRVERPDADWRWIVSLGESADDGQPAAKSSDPRKIEDLIQGEMKALTNGQRCSVCYSEWEAMKDKRLAKAEKRGGKEERRKEYQRIMAELEPILARKSTQWRRFQVLPEVLIIQLKRFKSEMLRTSTGTGMVTSKNDTPVAFDEYLDLKSFIEHRVEEEVAVSGSTRYRLTGIINHYGILDVGHYIADVRIDDTWHELNDARVKPEADLQAFLQNQRWGPYVLLYERCAIGDDAGADIVGSGEKDDDASANANANVNVTVTATGKGDGGDDDGDGDDSDDADDDNKGSRNDNKPTGKGKGKEKDHKHDSPDRAAAAVPSQSPLLPVVQGFGQSRAFGIQIAQDALQKGQISLKVRATINGCVIHFPTYVLSGCGMEHGQNGRQTAEVDMVLRDHEDAEAQIMGRALLTLVPTRAEAGGRDGIVEPAKSSSTSKKRKRQGNGEPVKSSPGKKRKGNEAKPSPNSQKGKRGSGSSGGKSPRSSPRTRASPRSPIEPPSSDDWKTKPIDGPGLDYEPTPRNLRGKSKDSDFASLFGSP</sequence>
<feature type="compositionally biased region" description="Basic and acidic residues" evidence="1">
    <location>
        <begin position="610"/>
        <end position="637"/>
    </location>
</feature>
<proteinExistence type="predicted"/>
<dbReference type="InterPro" id="IPR001394">
    <property type="entry name" value="Peptidase_C19_UCH"/>
</dbReference>
<evidence type="ECO:0000313" key="3">
    <source>
        <dbReference type="EMBL" id="KIW47016.1"/>
    </source>
</evidence>
<evidence type="ECO:0000313" key="4">
    <source>
        <dbReference type="Proteomes" id="UP000053342"/>
    </source>
</evidence>
<dbReference type="SUPFAM" id="SSF54001">
    <property type="entry name" value="Cysteine proteinases"/>
    <property type="match status" value="1"/>
</dbReference>
<dbReference type="InterPro" id="IPR018200">
    <property type="entry name" value="USP_CS"/>
</dbReference>
<feature type="compositionally biased region" description="Basic and acidic residues" evidence="1">
    <location>
        <begin position="73"/>
        <end position="82"/>
    </location>
</feature>
<dbReference type="Proteomes" id="UP000053342">
    <property type="component" value="Unassembled WGS sequence"/>
</dbReference>
<evidence type="ECO:0000256" key="1">
    <source>
        <dbReference type="SAM" id="MobiDB-lite"/>
    </source>
</evidence>
<dbReference type="CDD" id="cd02257">
    <property type="entry name" value="Peptidase_C19"/>
    <property type="match status" value="1"/>
</dbReference>
<feature type="compositionally biased region" description="Low complexity" evidence="1">
    <location>
        <begin position="801"/>
        <end position="816"/>
    </location>
</feature>
<reference evidence="3 4" key="1">
    <citation type="submission" date="2015-01" db="EMBL/GenBank/DDBJ databases">
        <title>The Genome Sequence of Exophiala oligosperma CBS72588.</title>
        <authorList>
            <consortium name="The Broad Institute Genomics Platform"/>
            <person name="Cuomo C."/>
            <person name="de Hoog S."/>
            <person name="Gorbushina A."/>
            <person name="Stielow B."/>
            <person name="Teixiera M."/>
            <person name="Abouelleil A."/>
            <person name="Chapman S.B."/>
            <person name="Priest M."/>
            <person name="Young S.K."/>
            <person name="Wortman J."/>
            <person name="Nusbaum C."/>
            <person name="Birren B."/>
        </authorList>
    </citation>
    <scope>NUCLEOTIDE SEQUENCE [LARGE SCALE GENOMIC DNA]</scope>
    <source>
        <strain evidence="3 4">CBS 72588</strain>
    </source>
</reference>
<dbReference type="PROSITE" id="PS50235">
    <property type="entry name" value="USP_3"/>
    <property type="match status" value="1"/>
</dbReference>
<feature type="domain" description="USP" evidence="2">
    <location>
        <begin position="128"/>
        <end position="554"/>
    </location>
</feature>
<dbReference type="Gene3D" id="3.90.70.10">
    <property type="entry name" value="Cysteine proteinases"/>
    <property type="match status" value="1"/>
</dbReference>
<dbReference type="PROSITE" id="PS00973">
    <property type="entry name" value="USP_2"/>
    <property type="match status" value="1"/>
</dbReference>
<feature type="compositionally biased region" description="Low complexity" evidence="1">
    <location>
        <begin position="61"/>
        <end position="72"/>
    </location>
</feature>
<dbReference type="InterPro" id="IPR050164">
    <property type="entry name" value="Peptidase_C19"/>
</dbReference>
<dbReference type="InterPro" id="IPR038765">
    <property type="entry name" value="Papain-like_cys_pep_sf"/>
</dbReference>
<dbReference type="OrthoDB" id="289038at2759"/>
<dbReference type="STRING" id="215243.A0A0D2B478"/>
<dbReference type="RefSeq" id="XP_016267232.1">
    <property type="nucleotide sequence ID" value="XM_016403335.1"/>
</dbReference>
<dbReference type="HOGENOM" id="CLU_347493_0_0_1"/>
<dbReference type="GO" id="GO:0004843">
    <property type="term" value="F:cysteine-type deubiquitinase activity"/>
    <property type="evidence" value="ECO:0007669"/>
    <property type="project" value="InterPro"/>
</dbReference>
<feature type="region of interest" description="Disordered" evidence="1">
    <location>
        <begin position="1"/>
        <end position="105"/>
    </location>
</feature>
<name>A0A0D2B478_9EURO</name>
<dbReference type="PANTHER" id="PTHR24006">
    <property type="entry name" value="UBIQUITIN CARBOXYL-TERMINAL HYDROLASE"/>
    <property type="match status" value="1"/>
</dbReference>
<dbReference type="AlphaFoldDB" id="A0A0D2B478"/>